<dbReference type="Pfam" id="PF06179">
    <property type="entry name" value="Med22"/>
    <property type="match status" value="1"/>
</dbReference>
<dbReference type="OrthoDB" id="203279at2759"/>
<dbReference type="GO" id="GO:0006357">
    <property type="term" value="P:regulation of transcription by RNA polymerase II"/>
    <property type="evidence" value="ECO:0007669"/>
    <property type="project" value="InterPro"/>
</dbReference>
<dbReference type="EMBL" id="KZ678464">
    <property type="protein sequence ID" value="PSR83194.1"/>
    <property type="molecule type" value="Genomic_DNA"/>
</dbReference>
<dbReference type="InterPro" id="IPR009332">
    <property type="entry name" value="Med22"/>
</dbReference>
<dbReference type="InParanoid" id="A0A2T3A597"/>
<name>A0A2T3A597_9PEZI</name>
<feature type="region of interest" description="Disordered" evidence="6">
    <location>
        <begin position="141"/>
        <end position="172"/>
    </location>
</feature>
<evidence type="ECO:0000256" key="4">
    <source>
        <dbReference type="ARBA" id="ARBA00023163"/>
    </source>
</evidence>
<accession>A0A2T3A597</accession>
<evidence type="ECO:0000313" key="7">
    <source>
        <dbReference type="EMBL" id="PSR83194.1"/>
    </source>
</evidence>
<evidence type="ECO:0000256" key="2">
    <source>
        <dbReference type="ARBA" id="ARBA00005942"/>
    </source>
</evidence>
<dbReference type="Proteomes" id="UP000241462">
    <property type="component" value="Unassembled WGS sequence"/>
</dbReference>
<dbReference type="GO" id="GO:0016592">
    <property type="term" value="C:mediator complex"/>
    <property type="evidence" value="ECO:0007669"/>
    <property type="project" value="InterPro"/>
</dbReference>
<comment type="subcellular location">
    <subcellularLocation>
        <location evidence="1">Nucleus</location>
    </subcellularLocation>
</comment>
<keyword evidence="5" id="KW-0539">Nucleus</keyword>
<dbReference type="AlphaFoldDB" id="A0A2T3A597"/>
<evidence type="ECO:0008006" key="9">
    <source>
        <dbReference type="Google" id="ProtNLM"/>
    </source>
</evidence>
<proteinExistence type="inferred from homology"/>
<protein>
    <recommendedName>
        <fullName evidence="9">Surfeit locus protein 5 subunit 22 of mediator complex-domain-containing protein</fullName>
    </recommendedName>
</protein>
<dbReference type="STRING" id="2025994.A0A2T3A597"/>
<evidence type="ECO:0000256" key="1">
    <source>
        <dbReference type="ARBA" id="ARBA00004123"/>
    </source>
</evidence>
<evidence type="ECO:0000256" key="5">
    <source>
        <dbReference type="ARBA" id="ARBA00023242"/>
    </source>
</evidence>
<evidence type="ECO:0000256" key="6">
    <source>
        <dbReference type="SAM" id="MobiDB-lite"/>
    </source>
</evidence>
<evidence type="ECO:0000256" key="3">
    <source>
        <dbReference type="ARBA" id="ARBA00023015"/>
    </source>
</evidence>
<comment type="similarity">
    <text evidence="2">Belongs to the Mediator complex subunit 22 family.</text>
</comment>
<feature type="compositionally biased region" description="Low complexity" evidence="6">
    <location>
        <begin position="143"/>
        <end position="166"/>
    </location>
</feature>
<keyword evidence="4" id="KW-0804">Transcription</keyword>
<keyword evidence="3" id="KW-0805">Transcription regulation</keyword>
<dbReference type="Gene3D" id="6.10.280.160">
    <property type="entry name" value="Mediator of RNA polymerase II transcription subunit 22"/>
    <property type="match status" value="1"/>
</dbReference>
<gene>
    <name evidence="7" type="ORF">BD289DRAFT_289596</name>
</gene>
<reference evidence="7 8" key="1">
    <citation type="journal article" date="2018" name="Mycol. Prog.">
        <title>Coniella lustricola, a new species from submerged detritus.</title>
        <authorList>
            <person name="Raudabaugh D.B."/>
            <person name="Iturriaga T."/>
            <person name="Carver A."/>
            <person name="Mondo S."/>
            <person name="Pangilinan J."/>
            <person name="Lipzen A."/>
            <person name="He G."/>
            <person name="Amirebrahimi M."/>
            <person name="Grigoriev I.V."/>
            <person name="Miller A.N."/>
        </authorList>
    </citation>
    <scope>NUCLEOTIDE SEQUENCE [LARGE SCALE GENOMIC DNA]</scope>
    <source>
        <strain evidence="7 8">B22-T-1</strain>
    </source>
</reference>
<sequence>MDRNQQSSSTSLLFREGETIAEILQAYQKLVAIATDRITNKVSVGQAAHNDMAMKLETQRLIKGVENLLALTRRIRELWIVGPIRRPDDGGRQLEETIEADVRSVTEILNQLRSNVRQQSVTAGGGYGQYVVGPLSKPPVLGPAAPIAAPQQPISDAAGSNTSSGSQGNGTA</sequence>
<dbReference type="GO" id="GO:0003712">
    <property type="term" value="F:transcription coregulator activity"/>
    <property type="evidence" value="ECO:0007669"/>
    <property type="project" value="InterPro"/>
</dbReference>
<keyword evidence="8" id="KW-1185">Reference proteome</keyword>
<evidence type="ECO:0000313" key="8">
    <source>
        <dbReference type="Proteomes" id="UP000241462"/>
    </source>
</evidence>
<organism evidence="7 8">
    <name type="scientific">Coniella lustricola</name>
    <dbReference type="NCBI Taxonomy" id="2025994"/>
    <lineage>
        <taxon>Eukaryota</taxon>
        <taxon>Fungi</taxon>
        <taxon>Dikarya</taxon>
        <taxon>Ascomycota</taxon>
        <taxon>Pezizomycotina</taxon>
        <taxon>Sordariomycetes</taxon>
        <taxon>Sordariomycetidae</taxon>
        <taxon>Diaporthales</taxon>
        <taxon>Schizoparmaceae</taxon>
        <taxon>Coniella</taxon>
    </lineage>
</organism>